<gene>
    <name evidence="2" type="ORF">FHR36_005902</name>
</gene>
<dbReference type="InterPro" id="IPR009061">
    <property type="entry name" value="DNA-bd_dom_put_sf"/>
</dbReference>
<organism evidence="2 3">
    <name type="scientific">Kitasatospora paracochleata</name>
    <dbReference type="NCBI Taxonomy" id="58354"/>
    <lineage>
        <taxon>Bacteria</taxon>
        <taxon>Bacillati</taxon>
        <taxon>Actinomycetota</taxon>
        <taxon>Actinomycetes</taxon>
        <taxon>Kitasatosporales</taxon>
        <taxon>Streptomycetaceae</taxon>
        <taxon>Kitasatospora</taxon>
    </lineage>
</organism>
<evidence type="ECO:0000313" key="3">
    <source>
        <dbReference type="Proteomes" id="UP001206483"/>
    </source>
</evidence>
<protein>
    <submittedName>
        <fullName evidence="2">Excisionase family DNA binding protein</fullName>
    </submittedName>
</protein>
<reference evidence="2 3" key="1">
    <citation type="submission" date="2022-06" db="EMBL/GenBank/DDBJ databases">
        <title>Sequencing the genomes of 1000 actinobacteria strains.</title>
        <authorList>
            <person name="Klenk H.-P."/>
        </authorList>
    </citation>
    <scope>NUCLEOTIDE SEQUENCE [LARGE SCALE GENOMIC DNA]</scope>
    <source>
        <strain evidence="2 3">DSM 41656</strain>
    </source>
</reference>
<evidence type="ECO:0000259" key="1">
    <source>
        <dbReference type="Pfam" id="PF12728"/>
    </source>
</evidence>
<evidence type="ECO:0000313" key="2">
    <source>
        <dbReference type="EMBL" id="MCP2312721.1"/>
    </source>
</evidence>
<dbReference type="Pfam" id="PF12728">
    <property type="entry name" value="HTH_17"/>
    <property type="match status" value="1"/>
</dbReference>
<dbReference type="Proteomes" id="UP001206483">
    <property type="component" value="Unassembled WGS sequence"/>
</dbReference>
<accession>A0ABT1J6P1</accession>
<dbReference type="NCBIfam" id="TIGR01764">
    <property type="entry name" value="excise"/>
    <property type="match status" value="1"/>
</dbReference>
<comment type="caution">
    <text evidence="2">The sequence shown here is derived from an EMBL/GenBank/DDBJ whole genome shotgun (WGS) entry which is preliminary data.</text>
</comment>
<dbReference type="EMBL" id="JAMZDX010000006">
    <property type="protein sequence ID" value="MCP2312721.1"/>
    <property type="molecule type" value="Genomic_DNA"/>
</dbReference>
<dbReference type="RefSeq" id="WP_253802070.1">
    <property type="nucleotide sequence ID" value="NZ_BAAAUB010000105.1"/>
</dbReference>
<keyword evidence="3" id="KW-1185">Reference proteome</keyword>
<dbReference type="InterPro" id="IPR010093">
    <property type="entry name" value="SinI_DNA-bd"/>
</dbReference>
<dbReference type="SUPFAM" id="SSF46955">
    <property type="entry name" value="Putative DNA-binding domain"/>
    <property type="match status" value="1"/>
</dbReference>
<dbReference type="InterPro" id="IPR041657">
    <property type="entry name" value="HTH_17"/>
</dbReference>
<feature type="domain" description="Helix-turn-helix" evidence="1">
    <location>
        <begin position="25"/>
        <end position="76"/>
    </location>
</feature>
<proteinExistence type="predicted"/>
<name>A0ABT1J6P1_9ACTN</name>
<sequence length="87" mass="9142">MSAPQLLSPAQLLSKLAGYGSDEPLRVKDVAKALGVSNETAYREVASGRLPSYRVGTGRGTIRIPRDGFRAYLKAQGIPVALAALTG</sequence>